<proteinExistence type="predicted"/>
<sequence length="39" mass="4609">MKGVITKKHWLSVWKAFGWRKAIRLLISRRPTALAMLMI</sequence>
<reference evidence="1" key="1">
    <citation type="submission" date="2020-03" db="EMBL/GenBank/DDBJ databases">
        <title>The deep terrestrial virosphere.</title>
        <authorList>
            <person name="Holmfeldt K."/>
            <person name="Nilsson E."/>
            <person name="Simone D."/>
            <person name="Lopez-Fernandez M."/>
            <person name="Wu X."/>
            <person name="de Brujin I."/>
            <person name="Lundin D."/>
            <person name="Andersson A."/>
            <person name="Bertilsson S."/>
            <person name="Dopson M."/>
        </authorList>
    </citation>
    <scope>NUCLEOTIDE SEQUENCE</scope>
    <source>
        <strain evidence="1">MM415A03574</strain>
    </source>
</reference>
<gene>
    <name evidence="1" type="ORF">MM415A03574_0007</name>
</gene>
<dbReference type="EMBL" id="MT141817">
    <property type="protein sequence ID" value="QJA70743.1"/>
    <property type="molecule type" value="Genomic_DNA"/>
</dbReference>
<dbReference type="AlphaFoldDB" id="A0A6M3JLB9"/>
<evidence type="ECO:0000313" key="1">
    <source>
        <dbReference type="EMBL" id="QJA70743.1"/>
    </source>
</evidence>
<organism evidence="1">
    <name type="scientific">viral metagenome</name>
    <dbReference type="NCBI Taxonomy" id="1070528"/>
    <lineage>
        <taxon>unclassified sequences</taxon>
        <taxon>metagenomes</taxon>
        <taxon>organismal metagenomes</taxon>
    </lineage>
</organism>
<accession>A0A6M3JLB9</accession>
<name>A0A6M3JLB9_9ZZZZ</name>
<protein>
    <submittedName>
        <fullName evidence="1">Uncharacterized protein</fullName>
    </submittedName>
</protein>